<protein>
    <submittedName>
        <fullName evidence="1">Putative baseplate assembly protein</fullName>
    </submittedName>
</protein>
<evidence type="ECO:0000313" key="2">
    <source>
        <dbReference type="Proteomes" id="UP000182427"/>
    </source>
</evidence>
<organism evidence="1 2">
    <name type="scientific">Terriglobus roseus</name>
    <dbReference type="NCBI Taxonomy" id="392734"/>
    <lineage>
        <taxon>Bacteria</taxon>
        <taxon>Pseudomonadati</taxon>
        <taxon>Acidobacteriota</taxon>
        <taxon>Terriglobia</taxon>
        <taxon>Terriglobales</taxon>
        <taxon>Acidobacteriaceae</taxon>
        <taxon>Terriglobus</taxon>
    </lineage>
</organism>
<reference evidence="2" key="1">
    <citation type="submission" date="2016-10" db="EMBL/GenBank/DDBJ databases">
        <authorList>
            <person name="Varghese N."/>
            <person name="Submissions S."/>
        </authorList>
    </citation>
    <scope>NUCLEOTIDE SEQUENCE [LARGE SCALE GENOMIC DNA]</scope>
    <source>
        <strain evidence="2">GAS232</strain>
    </source>
</reference>
<evidence type="ECO:0000313" key="1">
    <source>
        <dbReference type="EMBL" id="SDF21233.1"/>
    </source>
</evidence>
<keyword evidence="2" id="KW-1185">Reference proteome</keyword>
<name>A0A1G7J8N2_9BACT</name>
<dbReference type="EMBL" id="LT629690">
    <property type="protein sequence ID" value="SDF21233.1"/>
    <property type="molecule type" value="Genomic_DNA"/>
</dbReference>
<sequence>MTYLCSTQRRRAQVLAHSSLNGIDYVEVIGAPGCGSDLDLTLLRPPLVAPSVDQIYISGGAPVNVLSAQMIGDVPSRTLRIRLDSTGDFSTYTLSLRAGENAQDPPDTFDPRLSEVTFSFKAGCSSVADCYVESCCNENAPPVPAINYLAKDYDGFRQGMLDRMSVLMPAWNESHAADVGITLVEAMAYVADRLSYMQDAVNTEAYLDTARSRISLRRHARLVDYRVGEGCNARSWVCVATAKDALLLPAGTNFYVRTAGVPPVLSPDNPSQTALLKALLSNGQPVYASMADALLYQEQNAIDFYTWSDTNCCLPQGAVGATLSGNLTTLQAGSVLILEEVLGAKTGKPDDSNRVHRWAVRLTEVRTSDDEGKPLVDPFNSAPVTEVTWGIADALPFPLCISSTLDAEHGGNTISGVSRAWGNVVPVDQGVWVAAESLGTVPDAPEAPVSSGCTCSGSTDAGVTLVRYRPTLASGPVTFQLPFDPLAAASTFLNPLTDASAAKPQITVMDDNDRLWTPQSDLLASDEEDLVFVLEIEDGGAASLRFGDGQYGAAVDPGQQFVATYRIGNGRDGLVGSDALLHTVTTLPLISVRNPLPAAAAVDAESPEHIRQHAPFAFESQLRCVTEDDYAVAALQDSDITQARGTMRWTGSWYAGFVSVEPASSAPSDLATLTLSRLDPLRMMGTGLAVEDAIIVGLRITLAVCVASNRFQSDVYTAIMRRFLSGSSCDGNVAVLKAENFTFGQTVYASPLIAAAQAVDGVVSVRLVRFERMDEPSSTPRQQGYLTMGRLEIARCDNDPNRRDHGIFSLQMEGGR</sequence>
<gene>
    <name evidence="1" type="ORF">SAMN05444167_1726</name>
</gene>
<proteinExistence type="predicted"/>
<dbReference type="AlphaFoldDB" id="A0A1G7J8N2"/>
<dbReference type="Proteomes" id="UP000182427">
    <property type="component" value="Chromosome I"/>
</dbReference>
<accession>A0A1G7J8N2</accession>